<evidence type="ECO:0000256" key="7">
    <source>
        <dbReference type="HAMAP-Rule" id="MF_01147"/>
    </source>
</evidence>
<accession>A0A857GKM3</accession>
<evidence type="ECO:0000256" key="4">
    <source>
        <dbReference type="ARBA" id="ARBA00022692"/>
    </source>
</evidence>
<evidence type="ECO:0000313" key="8">
    <source>
        <dbReference type="EMBL" id="QHD49820.1"/>
    </source>
</evidence>
<keyword evidence="3 7" id="KW-0808">Transferase</keyword>
<proteinExistence type="inferred from homology"/>
<keyword evidence="5 7" id="KW-1133">Transmembrane helix</keyword>
<dbReference type="PROSITE" id="PS01311">
    <property type="entry name" value="LGT"/>
    <property type="match status" value="1"/>
</dbReference>
<feature type="transmembrane region" description="Helical" evidence="7">
    <location>
        <begin position="117"/>
        <end position="137"/>
    </location>
</feature>
<dbReference type="KEGG" id="hmd:CTT34_09030"/>
<feature type="transmembrane region" description="Helical" evidence="7">
    <location>
        <begin position="170"/>
        <end position="189"/>
    </location>
</feature>
<keyword evidence="2 7" id="KW-1003">Cell membrane</keyword>
<evidence type="ECO:0000256" key="2">
    <source>
        <dbReference type="ARBA" id="ARBA00022475"/>
    </source>
</evidence>
<keyword evidence="8" id="KW-0449">Lipoprotein</keyword>
<dbReference type="HAMAP" id="MF_01147">
    <property type="entry name" value="Lgt"/>
    <property type="match status" value="1"/>
</dbReference>
<evidence type="ECO:0000256" key="6">
    <source>
        <dbReference type="ARBA" id="ARBA00023136"/>
    </source>
</evidence>
<comment type="pathway">
    <text evidence="7">Protein modification; lipoprotein biosynthesis (diacylglyceryl transfer).</text>
</comment>
<dbReference type="NCBIfam" id="TIGR00544">
    <property type="entry name" value="lgt"/>
    <property type="match status" value="1"/>
</dbReference>
<dbReference type="OrthoDB" id="871140at2"/>
<name>A0A857GKM3_9GAMM</name>
<reference evidence="8 9" key="1">
    <citation type="submission" date="2017-10" db="EMBL/GenBank/DDBJ databases">
        <title>Coral associated bacteria.</title>
        <authorList>
            <person name="Wang X."/>
        </authorList>
    </citation>
    <scope>NUCLEOTIDE SEQUENCE [LARGE SCALE GENOMIC DNA]</scope>
    <source>
        <strain evidence="8 9">SCSIO 43005</strain>
    </source>
</reference>
<feature type="transmembrane region" description="Helical" evidence="7">
    <location>
        <begin position="12"/>
        <end position="33"/>
    </location>
</feature>
<evidence type="ECO:0000313" key="9">
    <source>
        <dbReference type="Proteomes" id="UP000463949"/>
    </source>
</evidence>
<dbReference type="InterPro" id="IPR001640">
    <property type="entry name" value="Lgt"/>
</dbReference>
<comment type="function">
    <text evidence="7">Catalyzes the transfer of the diacylglyceryl group from phosphatidylglycerol to the sulfhydryl group of the N-terminal cysteine of a prolipoprotein, the first step in the formation of mature lipoproteins.</text>
</comment>
<evidence type="ECO:0000256" key="3">
    <source>
        <dbReference type="ARBA" id="ARBA00022679"/>
    </source>
</evidence>
<dbReference type="GO" id="GO:0005886">
    <property type="term" value="C:plasma membrane"/>
    <property type="evidence" value="ECO:0007669"/>
    <property type="project" value="UniProtKB-SubCell"/>
</dbReference>
<dbReference type="EMBL" id="CP024621">
    <property type="protein sequence ID" value="QHD49820.1"/>
    <property type="molecule type" value="Genomic_DNA"/>
</dbReference>
<dbReference type="AlphaFoldDB" id="A0A857GKM3"/>
<comment type="subcellular location">
    <subcellularLocation>
        <location evidence="7">Cell membrane</location>
        <topology evidence="7">Multi-pass membrane protein</topology>
    </subcellularLocation>
</comment>
<organism evidence="8 9">
    <name type="scientific">Vreelandella aquamarina</name>
    <dbReference type="NCBI Taxonomy" id="77097"/>
    <lineage>
        <taxon>Bacteria</taxon>
        <taxon>Pseudomonadati</taxon>
        <taxon>Pseudomonadota</taxon>
        <taxon>Gammaproteobacteria</taxon>
        <taxon>Oceanospirillales</taxon>
        <taxon>Halomonadaceae</taxon>
        <taxon>Vreelandella</taxon>
    </lineage>
</organism>
<evidence type="ECO:0000256" key="5">
    <source>
        <dbReference type="ARBA" id="ARBA00022989"/>
    </source>
</evidence>
<evidence type="ECO:0000256" key="1">
    <source>
        <dbReference type="ARBA" id="ARBA00007150"/>
    </source>
</evidence>
<feature type="transmembrane region" description="Helical" evidence="7">
    <location>
        <begin position="196"/>
        <end position="213"/>
    </location>
</feature>
<feature type="transmembrane region" description="Helical" evidence="7">
    <location>
        <begin position="53"/>
        <end position="73"/>
    </location>
</feature>
<feature type="transmembrane region" description="Helical" evidence="7">
    <location>
        <begin position="93"/>
        <end position="110"/>
    </location>
</feature>
<dbReference type="EC" id="2.5.1.145" evidence="7"/>
<dbReference type="UniPathway" id="UPA00664"/>
<gene>
    <name evidence="7" type="primary">lgt</name>
    <name evidence="8" type="ORF">CTT34_09030</name>
</gene>
<comment type="catalytic activity">
    <reaction evidence="7">
        <text>L-cysteinyl-[prolipoprotein] + a 1,2-diacyl-sn-glycero-3-phospho-(1'-sn-glycerol) = an S-1,2-diacyl-sn-glyceryl-L-cysteinyl-[prolipoprotein] + sn-glycerol 1-phosphate + H(+)</text>
        <dbReference type="Rhea" id="RHEA:56712"/>
        <dbReference type="Rhea" id="RHEA-COMP:14679"/>
        <dbReference type="Rhea" id="RHEA-COMP:14680"/>
        <dbReference type="ChEBI" id="CHEBI:15378"/>
        <dbReference type="ChEBI" id="CHEBI:29950"/>
        <dbReference type="ChEBI" id="CHEBI:57685"/>
        <dbReference type="ChEBI" id="CHEBI:64716"/>
        <dbReference type="ChEBI" id="CHEBI:140658"/>
        <dbReference type="EC" id="2.5.1.145"/>
    </reaction>
</comment>
<dbReference type="PANTHER" id="PTHR30589:SF0">
    <property type="entry name" value="PHOSPHATIDYLGLYCEROL--PROLIPOPROTEIN DIACYLGLYCERYL TRANSFERASE"/>
    <property type="match status" value="1"/>
</dbReference>
<dbReference type="GO" id="GO:0042158">
    <property type="term" value="P:lipoprotein biosynthetic process"/>
    <property type="evidence" value="ECO:0007669"/>
    <property type="project" value="UniProtKB-UniRule"/>
</dbReference>
<keyword evidence="4 7" id="KW-0812">Transmembrane</keyword>
<sequence>MDYPAIDPVAVALGPLVIHWYGLMYVVGFLSAWWLGRWRADYLGLSKDDISDLIFYSAVGVMVGGRLGYALFYGMEQWLSDPLWVLQVWDGGMSFHGGLVGVIAAALFFARKKRLAFIDIADFLAPLVPIGLGAGRLGNFINQELPGRVTDVPWALIFPQVGPEPRHPSALYEMLLEGVVLFVVLFWLSRRPRQRGLLSGAFLFGYGVFRFAVEFVRMPDAHLGFIAFDWVTMGHALTLPMIVGGLGLILWSRYQPAANVKEVTQ</sequence>
<dbReference type="RefSeq" id="WP_159342128.1">
    <property type="nucleotide sequence ID" value="NZ_CP024621.1"/>
</dbReference>
<dbReference type="GO" id="GO:0008961">
    <property type="term" value="F:phosphatidylglycerol-prolipoprotein diacylglyceryl transferase activity"/>
    <property type="evidence" value="ECO:0007669"/>
    <property type="project" value="UniProtKB-UniRule"/>
</dbReference>
<protein>
    <recommendedName>
        <fullName evidence="7">Phosphatidylglycerol--prolipoprotein diacylglyceryl transferase</fullName>
        <ecNumber evidence="7">2.5.1.145</ecNumber>
    </recommendedName>
</protein>
<dbReference type="PANTHER" id="PTHR30589">
    <property type="entry name" value="PROLIPOPROTEIN DIACYLGLYCERYL TRANSFERASE"/>
    <property type="match status" value="1"/>
</dbReference>
<comment type="similarity">
    <text evidence="1 7">Belongs to the Lgt family.</text>
</comment>
<feature type="binding site" evidence="7">
    <location>
        <position position="136"/>
    </location>
    <ligand>
        <name>a 1,2-diacyl-sn-glycero-3-phospho-(1'-sn-glycerol)</name>
        <dbReference type="ChEBI" id="CHEBI:64716"/>
    </ligand>
</feature>
<feature type="transmembrane region" description="Helical" evidence="7">
    <location>
        <begin position="233"/>
        <end position="251"/>
    </location>
</feature>
<keyword evidence="6 7" id="KW-0472">Membrane</keyword>
<dbReference type="Pfam" id="PF01790">
    <property type="entry name" value="LGT"/>
    <property type="match status" value="1"/>
</dbReference>
<dbReference type="Proteomes" id="UP000463949">
    <property type="component" value="Chromosome"/>
</dbReference>